<comment type="caution">
    <text evidence="3">The sequence shown here is derived from an EMBL/GenBank/DDBJ whole genome shotgun (WGS) entry which is preliminary data.</text>
</comment>
<protein>
    <recommendedName>
        <fullName evidence="2">VWFA domain-containing protein</fullName>
    </recommendedName>
</protein>
<name>S3K158_TREMA</name>
<keyword evidence="1" id="KW-0732">Signal</keyword>
<dbReference type="InterPro" id="IPR002035">
    <property type="entry name" value="VWF_A"/>
</dbReference>
<sequence>MLRNKKTFCLFFLFFFACRAGFRNDCANGAFAQPVNAPVGTDGSAGERSGENPALKLSLSDLLLKPDAEGWHLYVRHKEGLSSVLLTETTKDPAGRADSYAYRALEFNDINGNEKRLLNGVFLDSEYGRYGIIDSTPEKEADFGNAFHLFIPKKIVYGYPWSRNGEVSVEEGTFINIRTFEKPYADYGGAYADNPFMFGFNAALTDEYSPAAAEAFKDIASGILIYSHGPDTIVEDVMRSFKELPKDQNTDVVFAVDATGSMWDDIQKLQKELIPALASELHGRAEVRLGLLFYRDYTDDFRYRGLPVQFNDFTRDAEAFFSKLNAMHIPRHSLIGGDTPEAVYEALYASLEFYRWSPFAHKKIILIGDAEPHPSPRAGKGISKKLVEDTARKKEVTIDCIIIPDGKAGTR</sequence>
<dbReference type="Gene3D" id="3.40.50.410">
    <property type="entry name" value="von Willebrand factor, type A domain"/>
    <property type="match status" value="1"/>
</dbReference>
<dbReference type="Proteomes" id="UP000014541">
    <property type="component" value="Unassembled WGS sequence"/>
</dbReference>
<accession>S3K158</accession>
<evidence type="ECO:0000313" key="3">
    <source>
        <dbReference type="EMBL" id="EPF31225.1"/>
    </source>
</evidence>
<dbReference type="CDD" id="cd00198">
    <property type="entry name" value="vWFA"/>
    <property type="match status" value="1"/>
</dbReference>
<feature type="signal peptide" evidence="1">
    <location>
        <begin position="1"/>
        <end position="20"/>
    </location>
</feature>
<evidence type="ECO:0000313" key="4">
    <source>
        <dbReference type="Proteomes" id="UP000014541"/>
    </source>
</evidence>
<dbReference type="eggNOG" id="COG2304">
    <property type="taxonomic scope" value="Bacteria"/>
</dbReference>
<dbReference type="HOGENOM" id="CLU_729450_0_0_12"/>
<evidence type="ECO:0000256" key="1">
    <source>
        <dbReference type="SAM" id="SignalP"/>
    </source>
</evidence>
<dbReference type="EMBL" id="ATFF01000006">
    <property type="protein sequence ID" value="EPF31225.1"/>
    <property type="molecule type" value="Genomic_DNA"/>
</dbReference>
<feature type="chain" id="PRO_5004522694" description="VWFA domain-containing protein" evidence="1">
    <location>
        <begin position="21"/>
        <end position="411"/>
    </location>
</feature>
<keyword evidence="4" id="KW-1185">Reference proteome</keyword>
<evidence type="ECO:0000259" key="2">
    <source>
        <dbReference type="PROSITE" id="PS50234"/>
    </source>
</evidence>
<dbReference type="PANTHER" id="PTHR47824">
    <property type="entry name" value="UBIQUITIN-LIKE DOMAIN-CONTAINING PROTEIN"/>
    <property type="match status" value="1"/>
</dbReference>
<dbReference type="AlphaFoldDB" id="S3K158"/>
<dbReference type="PATRIC" id="fig|1125699.3.peg.1579"/>
<feature type="domain" description="VWFA" evidence="2">
    <location>
        <begin position="251"/>
        <end position="411"/>
    </location>
</feature>
<dbReference type="PANTHER" id="PTHR47824:SF3">
    <property type="entry name" value="UBIQUITIN-LIKE DOMAIN-CONTAINING PROTEIN"/>
    <property type="match status" value="1"/>
</dbReference>
<dbReference type="InterPro" id="IPR036465">
    <property type="entry name" value="vWFA_dom_sf"/>
</dbReference>
<reference evidence="3 4" key="1">
    <citation type="submission" date="2013-04" db="EMBL/GenBank/DDBJ databases">
        <title>The Genome Sequence of Treponema maltophilum ATCC 51939.</title>
        <authorList>
            <consortium name="The Broad Institute Genomics Platform"/>
            <person name="Earl A."/>
            <person name="Ward D."/>
            <person name="Feldgarden M."/>
            <person name="Gevers D."/>
            <person name="Leonetti C."/>
            <person name="Blanton J.M."/>
            <person name="Dewhirst F.E."/>
            <person name="Izard J."/>
            <person name="Walker B."/>
            <person name="Young S."/>
            <person name="Zeng Q."/>
            <person name="Gargeya S."/>
            <person name="Fitzgerald M."/>
            <person name="Haas B."/>
            <person name="Abouelleil A."/>
            <person name="Allen A.W."/>
            <person name="Alvarado L."/>
            <person name="Arachchi H.M."/>
            <person name="Berlin A.M."/>
            <person name="Chapman S.B."/>
            <person name="Gainer-Dewar J."/>
            <person name="Goldberg J."/>
            <person name="Griggs A."/>
            <person name="Gujja S."/>
            <person name="Hansen M."/>
            <person name="Howarth C."/>
            <person name="Imamovic A."/>
            <person name="Ireland A."/>
            <person name="Larimer J."/>
            <person name="McCowan C."/>
            <person name="Murphy C."/>
            <person name="Pearson M."/>
            <person name="Poon T.W."/>
            <person name="Priest M."/>
            <person name="Roberts A."/>
            <person name="Saif S."/>
            <person name="Shea T."/>
            <person name="Sisk P."/>
            <person name="Sykes S."/>
            <person name="Wortman J."/>
            <person name="Nusbaum C."/>
            <person name="Birren B."/>
        </authorList>
    </citation>
    <scope>NUCLEOTIDE SEQUENCE [LARGE SCALE GENOMIC DNA]</scope>
    <source>
        <strain evidence="3 4">ATCC 51939</strain>
    </source>
</reference>
<gene>
    <name evidence="3" type="ORF">HMPREF9194_01568</name>
</gene>
<dbReference type="SUPFAM" id="SSF53300">
    <property type="entry name" value="vWA-like"/>
    <property type="match status" value="1"/>
</dbReference>
<dbReference type="RefSeq" id="WP_016525836.1">
    <property type="nucleotide sequence ID" value="NZ_KE332518.1"/>
</dbReference>
<dbReference type="PROSITE" id="PS51257">
    <property type="entry name" value="PROKAR_LIPOPROTEIN"/>
    <property type="match status" value="1"/>
</dbReference>
<dbReference type="STRING" id="1125699.HMPREF9194_01568"/>
<proteinExistence type="predicted"/>
<dbReference type="PROSITE" id="PS50234">
    <property type="entry name" value="VWFA"/>
    <property type="match status" value="1"/>
</dbReference>
<dbReference type="OrthoDB" id="308811at2"/>
<organism evidence="3 4">
    <name type="scientific">Treponema maltophilum ATCC 51939</name>
    <dbReference type="NCBI Taxonomy" id="1125699"/>
    <lineage>
        <taxon>Bacteria</taxon>
        <taxon>Pseudomonadati</taxon>
        <taxon>Spirochaetota</taxon>
        <taxon>Spirochaetia</taxon>
        <taxon>Spirochaetales</taxon>
        <taxon>Treponemataceae</taxon>
        <taxon>Treponema</taxon>
    </lineage>
</organism>